<dbReference type="InterPro" id="IPR007658">
    <property type="entry name" value="DUF594"/>
</dbReference>
<proteinExistence type="predicted"/>
<dbReference type="Pfam" id="PF13968">
    <property type="entry name" value="DUF4220"/>
    <property type="match status" value="1"/>
</dbReference>
<protein>
    <recommendedName>
        <fullName evidence="3">DUF4220 domain-containing protein</fullName>
    </recommendedName>
</protein>
<dbReference type="Pfam" id="PF04578">
    <property type="entry name" value="DUF594"/>
    <property type="match status" value="1"/>
</dbReference>
<feature type="transmembrane region" description="Helical" evidence="2">
    <location>
        <begin position="255"/>
        <end position="275"/>
    </location>
</feature>
<dbReference type="PANTHER" id="PTHR31325">
    <property type="entry name" value="OS01G0798800 PROTEIN-RELATED"/>
    <property type="match status" value="1"/>
</dbReference>
<evidence type="ECO:0000313" key="4">
    <source>
        <dbReference type="EMBL" id="KAG0520926.1"/>
    </source>
</evidence>
<feature type="compositionally biased region" description="Basic and acidic residues" evidence="1">
    <location>
        <begin position="483"/>
        <end position="498"/>
    </location>
</feature>
<feature type="domain" description="DUF4220" evidence="3">
    <location>
        <begin position="162"/>
        <end position="356"/>
    </location>
</feature>
<evidence type="ECO:0000256" key="2">
    <source>
        <dbReference type="SAM" id="Phobius"/>
    </source>
</evidence>
<dbReference type="EMBL" id="CM027687">
    <property type="protein sequence ID" value="KAG0520926.1"/>
    <property type="molecule type" value="Genomic_DNA"/>
</dbReference>
<organism evidence="4 5">
    <name type="scientific">Sorghum bicolor</name>
    <name type="common">Sorghum</name>
    <name type="synonym">Sorghum vulgare</name>
    <dbReference type="NCBI Taxonomy" id="4558"/>
    <lineage>
        <taxon>Eukaryota</taxon>
        <taxon>Viridiplantae</taxon>
        <taxon>Streptophyta</taxon>
        <taxon>Embryophyta</taxon>
        <taxon>Tracheophyta</taxon>
        <taxon>Spermatophyta</taxon>
        <taxon>Magnoliopsida</taxon>
        <taxon>Liliopsida</taxon>
        <taxon>Poales</taxon>
        <taxon>Poaceae</taxon>
        <taxon>PACMAD clade</taxon>
        <taxon>Panicoideae</taxon>
        <taxon>Andropogonodae</taxon>
        <taxon>Andropogoneae</taxon>
        <taxon>Sorghinae</taxon>
        <taxon>Sorghum</taxon>
    </lineage>
</organism>
<evidence type="ECO:0000256" key="1">
    <source>
        <dbReference type="SAM" id="MobiDB-lite"/>
    </source>
</evidence>
<accession>A0A921QI40</accession>
<reference evidence="4" key="1">
    <citation type="journal article" date="2019" name="BMC Genomics">
        <title>A new reference genome for Sorghum bicolor reveals high levels of sequence similarity between sweet and grain genotypes: implications for the genetics of sugar metabolism.</title>
        <authorList>
            <person name="Cooper E.A."/>
            <person name="Brenton Z.W."/>
            <person name="Flinn B.S."/>
            <person name="Jenkins J."/>
            <person name="Shu S."/>
            <person name="Flowers D."/>
            <person name="Luo F."/>
            <person name="Wang Y."/>
            <person name="Xia P."/>
            <person name="Barry K."/>
            <person name="Daum C."/>
            <person name="Lipzen A."/>
            <person name="Yoshinaga Y."/>
            <person name="Schmutz J."/>
            <person name="Saski C."/>
            <person name="Vermerris W."/>
            <person name="Kresovich S."/>
        </authorList>
    </citation>
    <scope>NUCLEOTIDE SEQUENCE</scope>
</reference>
<dbReference type="Proteomes" id="UP000807115">
    <property type="component" value="Chromosome 8"/>
</dbReference>
<sequence length="664" mass="74918">MYPRSKLRQVVQKMTDANRAASKQPGSTISDYDRTVLKKIKADKRKVQQKVAQLGEQAQQSVQPLVVANEYGSNANLLAMTIPANVDLDELGNWMEETGLPLEALLGRTDAPIHGGVDEYQSRYIYGKSMCHPEKRVSRAYDDSSWDTQEFFLILSLLVSKNQETDSDVILNVAAEGFKISLHFLMGTTPSISLLPDHIVAIKNAVEGFKSSENILFMAYKMSEINLSMIYDYLYTKFGTRHFHMAPGCIACHRIASLVLTPVALGLFVSAMVGARSRMGYDAADVIISFVLLVGAILLETCSIFMSFTSSFWAYKSTMSCAAKCPVAVLLRLARRLHPESRQEWSAKLAQYSLVRKCIQENKKYGFLKRMMRWIGIGEGAVTHICISTEVKKLVLDKLLDISATPCAQEWDIARFQGQWAQWVAKTRQYHQQQNAAQRMLQVSNIQGLEFVSSALLWHVVTDICLLDADDDDEMNASSSQDVDERLHGDSSSSQHKDVLDDMTGLRRHARELSEYIMYLVAHCGAIAGSDGHYAVIRGRREVSRWLIKRGGGSNHKNLIRDIRDEDSSFFHENYYPMLDRARRVASDLHQIEHNHRWELIAAVWLEMLCYIAYNCGPAFHAKHLTTGGEFVTHVKMLLFMLGVPFLSDVKESLFPNTAENVYS</sequence>
<evidence type="ECO:0000259" key="3">
    <source>
        <dbReference type="Pfam" id="PF13968"/>
    </source>
</evidence>
<dbReference type="InterPro" id="IPR025315">
    <property type="entry name" value="DUF4220"/>
</dbReference>
<dbReference type="AlphaFoldDB" id="A0A921QI40"/>
<reference evidence="4" key="2">
    <citation type="submission" date="2020-10" db="EMBL/GenBank/DDBJ databases">
        <authorList>
            <person name="Cooper E.A."/>
            <person name="Brenton Z.W."/>
            <person name="Flinn B.S."/>
            <person name="Jenkins J."/>
            <person name="Shu S."/>
            <person name="Flowers D."/>
            <person name="Luo F."/>
            <person name="Wang Y."/>
            <person name="Xia P."/>
            <person name="Barry K."/>
            <person name="Daum C."/>
            <person name="Lipzen A."/>
            <person name="Yoshinaga Y."/>
            <person name="Schmutz J."/>
            <person name="Saski C."/>
            <person name="Vermerris W."/>
            <person name="Kresovich S."/>
        </authorList>
    </citation>
    <scope>NUCLEOTIDE SEQUENCE</scope>
</reference>
<keyword evidence="2" id="KW-1133">Transmembrane helix</keyword>
<name>A0A921QI40_SORBI</name>
<keyword evidence="2" id="KW-0812">Transmembrane</keyword>
<keyword evidence="2" id="KW-0472">Membrane</keyword>
<feature type="transmembrane region" description="Helical" evidence="2">
    <location>
        <begin position="287"/>
        <end position="315"/>
    </location>
</feature>
<gene>
    <name evidence="4" type="ORF">BDA96_08G116800</name>
</gene>
<feature type="region of interest" description="Disordered" evidence="1">
    <location>
        <begin position="476"/>
        <end position="498"/>
    </location>
</feature>
<comment type="caution">
    <text evidence="4">The sequence shown here is derived from an EMBL/GenBank/DDBJ whole genome shotgun (WGS) entry which is preliminary data.</text>
</comment>
<evidence type="ECO:0000313" key="5">
    <source>
        <dbReference type="Proteomes" id="UP000807115"/>
    </source>
</evidence>